<name>A0A2X0KVL0_9BASI</name>
<evidence type="ECO:0000313" key="9">
    <source>
        <dbReference type="Proteomes" id="UP000249723"/>
    </source>
</evidence>
<dbReference type="PROSITE" id="PS52012">
    <property type="entry name" value="CFEM"/>
    <property type="match status" value="1"/>
</dbReference>
<dbReference type="STRING" id="289078.A0A2X0KVL0"/>
<proteinExistence type="predicted"/>
<evidence type="ECO:0000256" key="2">
    <source>
        <dbReference type="ARBA" id="ARBA00022525"/>
    </source>
</evidence>
<feature type="signal peptide" evidence="6">
    <location>
        <begin position="1"/>
        <end position="18"/>
    </location>
</feature>
<feature type="region of interest" description="Disordered" evidence="5">
    <location>
        <begin position="90"/>
        <end position="405"/>
    </location>
</feature>
<evidence type="ECO:0000256" key="6">
    <source>
        <dbReference type="SAM" id="SignalP"/>
    </source>
</evidence>
<dbReference type="Pfam" id="PF05730">
    <property type="entry name" value="CFEM"/>
    <property type="match status" value="1"/>
</dbReference>
<feature type="compositionally biased region" description="Basic and acidic residues" evidence="5">
    <location>
        <begin position="283"/>
        <end position="295"/>
    </location>
</feature>
<feature type="compositionally biased region" description="Basic and acidic residues" evidence="5">
    <location>
        <begin position="134"/>
        <end position="162"/>
    </location>
</feature>
<comment type="subcellular location">
    <subcellularLocation>
        <location evidence="1">Secreted</location>
    </subcellularLocation>
</comment>
<feature type="compositionally biased region" description="Polar residues" evidence="5">
    <location>
        <begin position="328"/>
        <end position="337"/>
    </location>
</feature>
<keyword evidence="9" id="KW-1185">Reference proteome</keyword>
<dbReference type="EMBL" id="FMWP01000014">
    <property type="protein sequence ID" value="SCZ90321.1"/>
    <property type="molecule type" value="Genomic_DNA"/>
</dbReference>
<reference evidence="9" key="1">
    <citation type="submission" date="2016-10" db="EMBL/GenBank/DDBJ databases">
        <authorList>
            <person name="Jeantristanb JTB J.-T."/>
            <person name="Ricardo R."/>
        </authorList>
    </citation>
    <scope>NUCLEOTIDE SEQUENCE [LARGE SCALE GENOMIC DNA]</scope>
</reference>
<evidence type="ECO:0000256" key="1">
    <source>
        <dbReference type="ARBA" id="ARBA00004613"/>
    </source>
</evidence>
<gene>
    <name evidence="8" type="ORF">BZ3500_MVSOF-1268-A1-R1_CHR1-3G01915</name>
</gene>
<dbReference type="AlphaFoldDB" id="A0A2X0KVL0"/>
<accession>A0A2X0KVL0</accession>
<keyword evidence="2" id="KW-0964">Secreted</keyword>
<dbReference type="InterPro" id="IPR008427">
    <property type="entry name" value="Extracellular_membr_CFEM_dom"/>
</dbReference>
<feature type="compositionally biased region" description="Polar residues" evidence="5">
    <location>
        <begin position="228"/>
        <end position="237"/>
    </location>
</feature>
<feature type="chain" id="PRO_5030060095" evidence="6">
    <location>
        <begin position="19"/>
        <end position="429"/>
    </location>
</feature>
<feature type="compositionally biased region" description="Low complexity" evidence="5">
    <location>
        <begin position="366"/>
        <end position="384"/>
    </location>
</feature>
<feature type="domain" description="CFEM" evidence="7">
    <location>
        <begin position="1"/>
        <end position="115"/>
    </location>
</feature>
<feature type="compositionally biased region" description="Polar residues" evidence="5">
    <location>
        <begin position="96"/>
        <end position="107"/>
    </location>
</feature>
<evidence type="ECO:0000256" key="5">
    <source>
        <dbReference type="SAM" id="MobiDB-lite"/>
    </source>
</evidence>
<evidence type="ECO:0000259" key="7">
    <source>
        <dbReference type="PROSITE" id="PS52012"/>
    </source>
</evidence>
<dbReference type="GO" id="GO:0005576">
    <property type="term" value="C:extracellular region"/>
    <property type="evidence" value="ECO:0007669"/>
    <property type="project" value="UniProtKB-SubCell"/>
</dbReference>
<organism evidence="8 9">
    <name type="scientific">Microbotryum saponariae</name>
    <dbReference type="NCBI Taxonomy" id="289078"/>
    <lineage>
        <taxon>Eukaryota</taxon>
        <taxon>Fungi</taxon>
        <taxon>Dikarya</taxon>
        <taxon>Basidiomycota</taxon>
        <taxon>Pucciniomycotina</taxon>
        <taxon>Microbotryomycetes</taxon>
        <taxon>Microbotryales</taxon>
        <taxon>Microbotryaceae</taxon>
        <taxon>Microbotryum</taxon>
    </lineage>
</organism>
<evidence type="ECO:0000313" key="8">
    <source>
        <dbReference type="EMBL" id="SCZ90321.1"/>
    </source>
</evidence>
<feature type="compositionally biased region" description="Polar residues" evidence="5">
    <location>
        <begin position="167"/>
        <end position="183"/>
    </location>
</feature>
<keyword evidence="3 6" id="KW-0732">Signal</keyword>
<dbReference type="Proteomes" id="UP000249723">
    <property type="component" value="Unassembled WGS sequence"/>
</dbReference>
<keyword evidence="4" id="KW-1015">Disulfide bond</keyword>
<evidence type="ECO:0000256" key="4">
    <source>
        <dbReference type="ARBA" id="ARBA00023157"/>
    </source>
</evidence>
<evidence type="ECO:0000256" key="3">
    <source>
        <dbReference type="ARBA" id="ARBA00022729"/>
    </source>
</evidence>
<protein>
    <submittedName>
        <fullName evidence="8">BZ3500_MvSof-1268-A1-R1_Chr1-3g01915 protein</fullName>
    </submittedName>
</protein>
<dbReference type="OrthoDB" id="10416528at2759"/>
<sequence>MMRVTFFALATVVATTLAAPSKLPSCAHPCAKSVYDSLRTASHCRGRADLDCLCPLGPYRDGLVQCYETQKCNAADKLRATAFHNTLCSPSLAGKGQTNASEPSTPVTKKGESKAPGGGQGHEGESTFNTFNSKKSEEQHKVNKLAQDPERRPPPDEKHGANEHPSIGNSQDGPARSSSQTGKSVEHAEQTPLVNSTTHPHHSPSPTGHEGQHSKTPTPLRKTDKQHQTSGHTSPAHQSPPIGNPSIKKPLTEAKPTPKSKQSHKTEMPPSETRIPNAPSPTGKKENSPGKEKTKTPAQTHKKAPAQTLEKAPAQTFKKAPAGDGPTIGNSSTGSSDPTKKPVQDLPGGSAPQNQSVGSKPPPTSNPAAANSESLQTQTSNNTNGGPGTTGGQSPPPPPASRGAPAYILGSWTCLITLGTVTGAAWTMI</sequence>